<organism evidence="1">
    <name type="scientific">marine sediment metagenome</name>
    <dbReference type="NCBI Taxonomy" id="412755"/>
    <lineage>
        <taxon>unclassified sequences</taxon>
        <taxon>metagenomes</taxon>
        <taxon>ecological metagenomes</taxon>
    </lineage>
</organism>
<comment type="caution">
    <text evidence="1">The sequence shown here is derived from an EMBL/GenBank/DDBJ whole genome shotgun (WGS) entry which is preliminary data.</text>
</comment>
<reference evidence="1" key="1">
    <citation type="journal article" date="2014" name="Front. Microbiol.">
        <title>High frequency of phylogenetically diverse reductive dehalogenase-homologous genes in deep subseafloor sedimentary metagenomes.</title>
        <authorList>
            <person name="Kawai M."/>
            <person name="Futagami T."/>
            <person name="Toyoda A."/>
            <person name="Takaki Y."/>
            <person name="Nishi S."/>
            <person name="Hori S."/>
            <person name="Arai W."/>
            <person name="Tsubouchi T."/>
            <person name="Morono Y."/>
            <person name="Uchiyama I."/>
            <person name="Ito T."/>
            <person name="Fujiyama A."/>
            <person name="Inagaki F."/>
            <person name="Takami H."/>
        </authorList>
    </citation>
    <scope>NUCLEOTIDE SEQUENCE</scope>
    <source>
        <strain evidence="1">Expedition CK06-06</strain>
    </source>
</reference>
<dbReference type="AlphaFoldDB" id="X1KRV5"/>
<gene>
    <name evidence="1" type="ORF">S06H3_03559</name>
</gene>
<dbReference type="EMBL" id="BARV01001173">
    <property type="protein sequence ID" value="GAH92884.1"/>
    <property type="molecule type" value="Genomic_DNA"/>
</dbReference>
<protein>
    <submittedName>
        <fullName evidence="1">Uncharacterized protein</fullName>
    </submittedName>
</protein>
<name>X1KRV5_9ZZZZ</name>
<feature type="non-terminal residue" evidence="1">
    <location>
        <position position="1"/>
    </location>
</feature>
<proteinExistence type="predicted"/>
<sequence length="47" mass="4910">GGRKTMAEKNDAVTKISAALLGQLNEAIARDFRWPSNICGSMSSGVG</sequence>
<accession>X1KRV5</accession>
<evidence type="ECO:0000313" key="1">
    <source>
        <dbReference type="EMBL" id="GAH92884.1"/>
    </source>
</evidence>